<sequence length="280" mass="31879">MRRSPEQAEIYLLFFLGIFVFSCLVGFIIYFIFVYRNKQLKNDREKDQMVAQYHQELLKTRIEIQEQTLKHISDEIHDNIGQVLSFIKLNLSQAKNLDSGQKQEKIDESRELISHVIVDLRNLSHSLSFEHIVKHGLPETIKNDVQTLQNTGAYDIDFIISGQHYSLDQRIELVLYRIFQEAINNIIKHSKAKHLKISLQYFPEMFNLTVEDDGLGFNAGEILKNCEGNGLKNIRNRASLIGASMDVNSSPNEGCQITISLNPSGNSQVNDNEAIPSGSG</sequence>
<proteinExistence type="predicted"/>
<keyword evidence="10" id="KW-0472">Membrane</keyword>
<feature type="domain" description="Histidine kinase/HSP90-like ATPase" evidence="11">
    <location>
        <begin position="174"/>
        <end position="262"/>
    </location>
</feature>
<evidence type="ECO:0000256" key="7">
    <source>
        <dbReference type="ARBA" id="ARBA00022840"/>
    </source>
</evidence>
<dbReference type="GO" id="GO:0046983">
    <property type="term" value="F:protein dimerization activity"/>
    <property type="evidence" value="ECO:0007669"/>
    <property type="project" value="InterPro"/>
</dbReference>
<keyword evidence="8" id="KW-0902">Two-component regulatory system</keyword>
<feature type="domain" description="Signal transduction histidine kinase subgroup 3 dimerisation and phosphoacceptor" evidence="12">
    <location>
        <begin position="70"/>
        <end position="127"/>
    </location>
</feature>
<accession>A0A7K1YE09</accession>
<dbReference type="EC" id="2.7.13.3" evidence="2"/>
<evidence type="ECO:0000259" key="11">
    <source>
        <dbReference type="Pfam" id="PF02518"/>
    </source>
</evidence>
<dbReference type="PANTHER" id="PTHR24421:SF10">
    <property type="entry name" value="NITRATE_NITRITE SENSOR PROTEIN NARQ"/>
    <property type="match status" value="1"/>
</dbReference>
<dbReference type="Proteomes" id="UP000466586">
    <property type="component" value="Unassembled WGS sequence"/>
</dbReference>
<dbReference type="Pfam" id="PF07730">
    <property type="entry name" value="HisKA_3"/>
    <property type="match status" value="1"/>
</dbReference>
<name>A0A7K1YE09_9SPHI</name>
<evidence type="ECO:0000259" key="12">
    <source>
        <dbReference type="Pfam" id="PF07730"/>
    </source>
</evidence>
<comment type="caution">
    <text evidence="13">The sequence shown here is derived from an EMBL/GenBank/DDBJ whole genome shotgun (WGS) entry which is preliminary data.</text>
</comment>
<evidence type="ECO:0000256" key="1">
    <source>
        <dbReference type="ARBA" id="ARBA00000085"/>
    </source>
</evidence>
<evidence type="ECO:0000256" key="9">
    <source>
        <dbReference type="SAM" id="MobiDB-lite"/>
    </source>
</evidence>
<dbReference type="InterPro" id="IPR003594">
    <property type="entry name" value="HATPase_dom"/>
</dbReference>
<evidence type="ECO:0000256" key="4">
    <source>
        <dbReference type="ARBA" id="ARBA00022679"/>
    </source>
</evidence>
<dbReference type="Gene3D" id="3.30.565.10">
    <property type="entry name" value="Histidine kinase-like ATPase, C-terminal domain"/>
    <property type="match status" value="1"/>
</dbReference>
<dbReference type="AlphaFoldDB" id="A0A7K1YE09"/>
<keyword evidence="7" id="KW-0067">ATP-binding</keyword>
<dbReference type="GO" id="GO:0000155">
    <property type="term" value="F:phosphorelay sensor kinase activity"/>
    <property type="evidence" value="ECO:0007669"/>
    <property type="project" value="InterPro"/>
</dbReference>
<evidence type="ECO:0000256" key="10">
    <source>
        <dbReference type="SAM" id="Phobius"/>
    </source>
</evidence>
<keyword evidence="10" id="KW-1133">Transmembrane helix</keyword>
<dbReference type="PANTHER" id="PTHR24421">
    <property type="entry name" value="NITRATE/NITRITE SENSOR PROTEIN NARX-RELATED"/>
    <property type="match status" value="1"/>
</dbReference>
<keyword evidence="10" id="KW-0812">Transmembrane</keyword>
<evidence type="ECO:0000256" key="5">
    <source>
        <dbReference type="ARBA" id="ARBA00022741"/>
    </source>
</evidence>
<gene>
    <name evidence="13" type="ORF">GS399_14920</name>
</gene>
<feature type="compositionally biased region" description="Polar residues" evidence="9">
    <location>
        <begin position="261"/>
        <end position="271"/>
    </location>
</feature>
<comment type="catalytic activity">
    <reaction evidence="1">
        <text>ATP + protein L-histidine = ADP + protein N-phospho-L-histidine.</text>
        <dbReference type="EC" id="2.7.13.3"/>
    </reaction>
</comment>
<dbReference type="Pfam" id="PF02518">
    <property type="entry name" value="HATPase_c"/>
    <property type="match status" value="1"/>
</dbReference>
<keyword evidence="3" id="KW-0597">Phosphoprotein</keyword>
<evidence type="ECO:0000256" key="3">
    <source>
        <dbReference type="ARBA" id="ARBA00022553"/>
    </source>
</evidence>
<dbReference type="EMBL" id="WVHT01000007">
    <property type="protein sequence ID" value="MXV52268.1"/>
    <property type="molecule type" value="Genomic_DNA"/>
</dbReference>
<dbReference type="SUPFAM" id="SSF55874">
    <property type="entry name" value="ATPase domain of HSP90 chaperone/DNA topoisomerase II/histidine kinase"/>
    <property type="match status" value="1"/>
</dbReference>
<evidence type="ECO:0000256" key="8">
    <source>
        <dbReference type="ARBA" id="ARBA00023012"/>
    </source>
</evidence>
<feature type="region of interest" description="Disordered" evidence="9">
    <location>
        <begin position="261"/>
        <end position="280"/>
    </location>
</feature>
<dbReference type="InterPro" id="IPR011712">
    <property type="entry name" value="Sig_transdc_His_kin_sub3_dim/P"/>
</dbReference>
<dbReference type="CDD" id="cd16917">
    <property type="entry name" value="HATPase_UhpB-NarQ-NarX-like"/>
    <property type="match status" value="1"/>
</dbReference>
<evidence type="ECO:0000256" key="6">
    <source>
        <dbReference type="ARBA" id="ARBA00022777"/>
    </source>
</evidence>
<dbReference type="InterPro" id="IPR050482">
    <property type="entry name" value="Sensor_HK_TwoCompSys"/>
</dbReference>
<protein>
    <recommendedName>
        <fullName evidence="2">histidine kinase</fullName>
        <ecNumber evidence="2">2.7.13.3</ecNumber>
    </recommendedName>
</protein>
<keyword evidence="5" id="KW-0547">Nucleotide-binding</keyword>
<dbReference type="InterPro" id="IPR036890">
    <property type="entry name" value="HATPase_C_sf"/>
</dbReference>
<evidence type="ECO:0000313" key="13">
    <source>
        <dbReference type="EMBL" id="MXV52268.1"/>
    </source>
</evidence>
<dbReference type="GO" id="GO:0016020">
    <property type="term" value="C:membrane"/>
    <property type="evidence" value="ECO:0007669"/>
    <property type="project" value="InterPro"/>
</dbReference>
<evidence type="ECO:0000313" key="14">
    <source>
        <dbReference type="Proteomes" id="UP000466586"/>
    </source>
</evidence>
<evidence type="ECO:0000256" key="2">
    <source>
        <dbReference type="ARBA" id="ARBA00012438"/>
    </source>
</evidence>
<dbReference type="Gene3D" id="1.20.5.1930">
    <property type="match status" value="1"/>
</dbReference>
<keyword evidence="14" id="KW-1185">Reference proteome</keyword>
<reference evidence="13 14" key="1">
    <citation type="submission" date="2019-11" db="EMBL/GenBank/DDBJ databases">
        <title>Pedobacter sp. HMF7647 Genome sequencing and assembly.</title>
        <authorList>
            <person name="Kang H."/>
            <person name="Kim H."/>
            <person name="Joh K."/>
        </authorList>
    </citation>
    <scope>NUCLEOTIDE SEQUENCE [LARGE SCALE GENOMIC DNA]</scope>
    <source>
        <strain evidence="13 14">HMF7647</strain>
    </source>
</reference>
<dbReference type="RefSeq" id="WP_160845447.1">
    <property type="nucleotide sequence ID" value="NZ_WVHT01000007.1"/>
</dbReference>
<organism evidence="13 14">
    <name type="scientific">Hufsiella arboris</name>
    <dbReference type="NCBI Taxonomy" id="2695275"/>
    <lineage>
        <taxon>Bacteria</taxon>
        <taxon>Pseudomonadati</taxon>
        <taxon>Bacteroidota</taxon>
        <taxon>Sphingobacteriia</taxon>
        <taxon>Sphingobacteriales</taxon>
        <taxon>Sphingobacteriaceae</taxon>
        <taxon>Hufsiella</taxon>
    </lineage>
</organism>
<keyword evidence="4" id="KW-0808">Transferase</keyword>
<feature type="transmembrane region" description="Helical" evidence="10">
    <location>
        <begin position="12"/>
        <end position="35"/>
    </location>
</feature>
<dbReference type="PROSITE" id="PS51257">
    <property type="entry name" value="PROKAR_LIPOPROTEIN"/>
    <property type="match status" value="1"/>
</dbReference>
<dbReference type="GO" id="GO:0005524">
    <property type="term" value="F:ATP binding"/>
    <property type="evidence" value="ECO:0007669"/>
    <property type="project" value="UniProtKB-KW"/>
</dbReference>
<keyword evidence="6" id="KW-0418">Kinase</keyword>